<feature type="compositionally biased region" description="Basic and acidic residues" evidence="1">
    <location>
        <begin position="133"/>
        <end position="143"/>
    </location>
</feature>
<keyword evidence="3" id="KW-1185">Reference proteome</keyword>
<name>A0A5B6X281_9ROSI</name>
<evidence type="ECO:0000256" key="1">
    <source>
        <dbReference type="SAM" id="MobiDB-lite"/>
    </source>
</evidence>
<keyword evidence="2" id="KW-0436">Ligase</keyword>
<sequence length="234" mass="26653">MPNLETSEVVRMPTVEAGNQGIRDDAMSQAMLKVLQRVVGAQTGSVGQGSMTERLWSNGAKKYVRARYIEARNLEFIRLKQCEKIVAEYEAEFPRLSRYTRTSRQERFFETLEEKTKVVENIKLVECGGREKDKNLNKGKRDSCPSGTASRPKKRAKVDIPQQYFALINIGSKYSYIASCLSGKLGISIEDIVINLSVVNTVFRRCLPEIQVFVFLLDMMELPFEDFNLIFGMD</sequence>
<proteinExistence type="predicted"/>
<dbReference type="GO" id="GO:0016874">
    <property type="term" value="F:ligase activity"/>
    <property type="evidence" value="ECO:0007669"/>
    <property type="project" value="UniProtKB-KW"/>
</dbReference>
<accession>A0A5B6X281</accession>
<reference evidence="3" key="1">
    <citation type="journal article" date="2019" name="Plant Biotechnol. J.">
        <title>Genome sequencing of the Australian wild diploid species Gossypium australe highlights disease resistance and delayed gland morphogenesis.</title>
        <authorList>
            <person name="Cai Y."/>
            <person name="Cai X."/>
            <person name="Wang Q."/>
            <person name="Wang P."/>
            <person name="Zhang Y."/>
            <person name="Cai C."/>
            <person name="Xu Y."/>
            <person name="Wang K."/>
            <person name="Zhou Z."/>
            <person name="Wang C."/>
            <person name="Geng S."/>
            <person name="Li B."/>
            <person name="Dong Q."/>
            <person name="Hou Y."/>
            <person name="Wang H."/>
            <person name="Ai P."/>
            <person name="Liu Z."/>
            <person name="Yi F."/>
            <person name="Sun M."/>
            <person name="An G."/>
            <person name="Cheng J."/>
            <person name="Zhang Y."/>
            <person name="Shi Q."/>
            <person name="Xie Y."/>
            <person name="Shi X."/>
            <person name="Chang Y."/>
            <person name="Huang F."/>
            <person name="Chen Y."/>
            <person name="Hong S."/>
            <person name="Mi L."/>
            <person name="Sun Q."/>
            <person name="Zhang L."/>
            <person name="Zhou B."/>
            <person name="Peng R."/>
            <person name="Zhang X."/>
            <person name="Liu F."/>
        </authorList>
    </citation>
    <scope>NUCLEOTIDE SEQUENCE [LARGE SCALE GENOMIC DNA]</scope>
    <source>
        <strain evidence="3">cv. PA1801</strain>
    </source>
</reference>
<feature type="region of interest" description="Disordered" evidence="1">
    <location>
        <begin position="133"/>
        <end position="155"/>
    </location>
</feature>
<dbReference type="Proteomes" id="UP000325315">
    <property type="component" value="Unassembled WGS sequence"/>
</dbReference>
<dbReference type="AlphaFoldDB" id="A0A5B6X281"/>
<gene>
    <name evidence="2" type="ORF">EPI10_031729</name>
</gene>
<comment type="caution">
    <text evidence="2">The sequence shown here is derived from an EMBL/GenBank/DDBJ whole genome shotgun (WGS) entry which is preliminary data.</text>
</comment>
<organism evidence="2 3">
    <name type="scientific">Gossypium australe</name>
    <dbReference type="NCBI Taxonomy" id="47621"/>
    <lineage>
        <taxon>Eukaryota</taxon>
        <taxon>Viridiplantae</taxon>
        <taxon>Streptophyta</taxon>
        <taxon>Embryophyta</taxon>
        <taxon>Tracheophyta</taxon>
        <taxon>Spermatophyta</taxon>
        <taxon>Magnoliopsida</taxon>
        <taxon>eudicotyledons</taxon>
        <taxon>Gunneridae</taxon>
        <taxon>Pentapetalae</taxon>
        <taxon>rosids</taxon>
        <taxon>malvids</taxon>
        <taxon>Malvales</taxon>
        <taxon>Malvaceae</taxon>
        <taxon>Malvoideae</taxon>
        <taxon>Gossypium</taxon>
    </lineage>
</organism>
<evidence type="ECO:0000313" key="3">
    <source>
        <dbReference type="Proteomes" id="UP000325315"/>
    </source>
</evidence>
<protein>
    <submittedName>
        <fullName evidence="2">Leucine--tRNA ligase</fullName>
    </submittedName>
</protein>
<dbReference type="EMBL" id="SMMG02000001">
    <property type="protein sequence ID" value="KAA3487938.1"/>
    <property type="molecule type" value="Genomic_DNA"/>
</dbReference>
<evidence type="ECO:0000313" key="2">
    <source>
        <dbReference type="EMBL" id="KAA3487938.1"/>
    </source>
</evidence>